<accession>M6FFC9</accession>
<comment type="caution">
    <text evidence="1">The sequence shown here is derived from an EMBL/GenBank/DDBJ whole genome shotgun (WGS) entry which is preliminary data.</text>
</comment>
<dbReference type="Proteomes" id="UP000012101">
    <property type="component" value="Unassembled WGS sequence"/>
</dbReference>
<gene>
    <name evidence="1" type="ORF">LEP1GSC038_0663</name>
</gene>
<evidence type="ECO:0000313" key="1">
    <source>
        <dbReference type="EMBL" id="EMM71473.1"/>
    </source>
</evidence>
<dbReference type="EMBL" id="AFJM02000049">
    <property type="protein sequence ID" value="EMM71473.1"/>
    <property type="molecule type" value="Genomic_DNA"/>
</dbReference>
<name>M6FFC9_9LEPT</name>
<organism evidence="1 2">
    <name type="scientific">Leptospira weilii str. 2006001855</name>
    <dbReference type="NCBI Taxonomy" id="996804"/>
    <lineage>
        <taxon>Bacteria</taxon>
        <taxon>Pseudomonadati</taxon>
        <taxon>Spirochaetota</taxon>
        <taxon>Spirochaetia</taxon>
        <taxon>Leptospirales</taxon>
        <taxon>Leptospiraceae</taxon>
        <taxon>Leptospira</taxon>
    </lineage>
</organism>
<proteinExistence type="predicted"/>
<reference evidence="1 2" key="1">
    <citation type="submission" date="2013-01" db="EMBL/GenBank/DDBJ databases">
        <authorList>
            <person name="Harkins D.M."/>
            <person name="Durkin A.S."/>
            <person name="Brinkac L.M."/>
            <person name="Haft D.H."/>
            <person name="Selengut J.D."/>
            <person name="Sanka R."/>
            <person name="DePew J."/>
            <person name="Purushe J."/>
            <person name="Hospenthal D.R."/>
            <person name="Murray C.K."/>
            <person name="Pimentel G."/>
            <person name="Wasfy M."/>
            <person name="Vinetz J.M."/>
            <person name="Sutton G.G."/>
            <person name="Nierman W.C."/>
            <person name="Fouts D.E."/>
        </authorList>
    </citation>
    <scope>NUCLEOTIDE SEQUENCE [LARGE SCALE GENOMIC DNA]</scope>
    <source>
        <strain evidence="1 2">2006001855</strain>
    </source>
</reference>
<evidence type="ECO:0000313" key="2">
    <source>
        <dbReference type="Proteomes" id="UP000012101"/>
    </source>
</evidence>
<dbReference type="AlphaFoldDB" id="M6FFC9"/>
<feature type="non-terminal residue" evidence="1">
    <location>
        <position position="36"/>
    </location>
</feature>
<protein>
    <recommendedName>
        <fullName evidence="3">CobQ/CobB/MinD/ParA nucleotide binding domain protein</fullName>
    </recommendedName>
</protein>
<evidence type="ECO:0008006" key="3">
    <source>
        <dbReference type="Google" id="ProtNLM"/>
    </source>
</evidence>
<sequence>MLGSFAEKLKKLEYDFVIIDTPVYLSLELRFASLDS</sequence>